<dbReference type="Gene3D" id="3.40.33.10">
    <property type="entry name" value="CAP"/>
    <property type="match status" value="1"/>
</dbReference>
<evidence type="ECO:0000313" key="2">
    <source>
        <dbReference type="EMBL" id="AKQ65962.1"/>
    </source>
</evidence>
<dbReference type="RefSeq" id="WP_002636477.1">
    <property type="nucleotide sequence ID" value="NZ_CP012109.1"/>
</dbReference>
<dbReference type="PATRIC" id="fig|1297742.4.peg.2901"/>
<accession>A0A0H4XD63</accession>
<dbReference type="AlphaFoldDB" id="A0A0H4XD63"/>
<dbReference type="PANTHER" id="PTHR31157">
    <property type="entry name" value="SCP DOMAIN-CONTAINING PROTEIN"/>
    <property type="match status" value="1"/>
</dbReference>
<dbReference type="EMBL" id="CP012109">
    <property type="protein sequence ID" value="AKQ65962.1"/>
    <property type="molecule type" value="Genomic_DNA"/>
</dbReference>
<evidence type="ECO:0000313" key="3">
    <source>
        <dbReference type="Proteomes" id="UP000009026"/>
    </source>
</evidence>
<dbReference type="CDD" id="cd05379">
    <property type="entry name" value="CAP_bacterial"/>
    <property type="match status" value="1"/>
</dbReference>
<dbReference type="InterPro" id="IPR014044">
    <property type="entry name" value="CAP_dom"/>
</dbReference>
<dbReference type="Pfam" id="PF00188">
    <property type="entry name" value="CAP"/>
    <property type="match status" value="2"/>
</dbReference>
<dbReference type="OrthoDB" id="9811255at2"/>
<evidence type="ECO:0000259" key="1">
    <source>
        <dbReference type="Pfam" id="PF00188"/>
    </source>
</evidence>
<proteinExistence type="predicted"/>
<dbReference type="PANTHER" id="PTHR31157:SF1">
    <property type="entry name" value="SCP DOMAIN-CONTAINING PROTEIN"/>
    <property type="match status" value="1"/>
</dbReference>
<feature type="domain" description="SCP" evidence="1">
    <location>
        <begin position="255"/>
        <end position="360"/>
    </location>
</feature>
<protein>
    <recommendedName>
        <fullName evidence="1">SCP domain-containing protein</fullName>
    </recommendedName>
</protein>
<feature type="domain" description="SCP" evidence="1">
    <location>
        <begin position="390"/>
        <end position="497"/>
    </location>
</feature>
<dbReference type="Proteomes" id="UP000009026">
    <property type="component" value="Chromosome"/>
</dbReference>
<organism evidence="2 3">
    <name type="scientific">Pseudomyxococcus hansupus</name>
    <dbReference type="NCBI Taxonomy" id="1297742"/>
    <lineage>
        <taxon>Bacteria</taxon>
        <taxon>Pseudomonadati</taxon>
        <taxon>Myxococcota</taxon>
        <taxon>Myxococcia</taxon>
        <taxon>Myxococcales</taxon>
        <taxon>Cystobacterineae</taxon>
        <taxon>Myxococcaceae</taxon>
        <taxon>Pseudomyxococcus</taxon>
    </lineage>
</organism>
<dbReference type="KEGG" id="mym:A176_002874"/>
<reference evidence="2 3" key="1">
    <citation type="journal article" date="2016" name="PLoS ONE">
        <title>Complete Genome Sequence and Comparative Genomics of a Novel Myxobacterium Myxococcus hansupus.</title>
        <authorList>
            <person name="Sharma G."/>
            <person name="Narwani T."/>
            <person name="Subramanian S."/>
        </authorList>
    </citation>
    <scope>NUCLEOTIDE SEQUENCE [LARGE SCALE GENOMIC DNA]</scope>
    <source>
        <strain evidence="3">mixupus</strain>
    </source>
</reference>
<name>A0A0H4XD63_9BACT</name>
<dbReference type="STRING" id="1297742.A176_002874"/>
<dbReference type="eggNOG" id="COG2340">
    <property type="taxonomic scope" value="Bacteria"/>
</dbReference>
<dbReference type="InterPro" id="IPR035940">
    <property type="entry name" value="CAP_sf"/>
</dbReference>
<sequence length="504" mass="54032">MMALLALGVLLTAAPPTTDAMERSAAQHVGREFERVGRRVPVEDPKLSTAARRLAHEALTEYTTGAPGLFTLTRAVSDAGAADPSPRTLVIRAWVPRHAIETFLVRDDFNGERTSHFGVGVAVKAERAALVLLLVDRKAELQPFPRRLADGKPRAATLCGALVSPLRQAEVYATHPDGTVHRVPSPSRGEPGGFCTRLHFAAPGTYTVEVVGRADAGPEVASLFLVDHGAPGTNTAREDTVEPTTLEDARVALYERINALRRVHGVAELKPDALLETVAQDYSARMARDGFFAHIAPDGSTLKKRLPAEARYVRAGENLGLAAGPLAAHFGIEHSPGHRRNVLDPGFRHMGVGVAFHTVNGRQEAILTEVFTVAPPATPEFSDPLQEAYDALSRLRASRKLPPLTRSTALDSLASAHARRALELDQPSAQPGEAPVHERVFEALPDAGTASVDFFVLSDPTAIPESRSLADAANNRVGVGVVKGDSRRFGTNQYWVAVIYAAVP</sequence>
<gene>
    <name evidence="2" type="ORF">A176_002874</name>
</gene>
<dbReference type="SUPFAM" id="SSF55797">
    <property type="entry name" value="PR-1-like"/>
    <property type="match status" value="1"/>
</dbReference>
<keyword evidence="3" id="KW-1185">Reference proteome</keyword>